<dbReference type="InterPro" id="IPR036097">
    <property type="entry name" value="HisK_dim/P_sf"/>
</dbReference>
<reference evidence="16 17" key="1">
    <citation type="journal article" name="Front. Microbiol.">
        <title>Sugar Metabolism of the First Thermophilic Planctomycete Thermogutta terrifontis: Comparative Genomic and Transcriptomic Approaches.</title>
        <authorList>
            <person name="Elcheninov A.G."/>
            <person name="Menzel P."/>
            <person name="Gudbergsdottir S.R."/>
            <person name="Slesarev A.I."/>
            <person name="Kadnikov V.V."/>
            <person name="Krogh A."/>
            <person name="Bonch-Osmolovskaya E.A."/>
            <person name="Peng X."/>
            <person name="Kublanov I.V."/>
        </authorList>
    </citation>
    <scope>NUCLEOTIDE SEQUENCE [LARGE SCALE GENOMIC DNA]</scope>
    <source>
        <strain evidence="16 17">R1</strain>
    </source>
</reference>
<evidence type="ECO:0000256" key="9">
    <source>
        <dbReference type="ARBA" id="ARBA00022777"/>
    </source>
</evidence>
<dbReference type="GO" id="GO:0000155">
    <property type="term" value="F:phosphorelay sensor kinase activity"/>
    <property type="evidence" value="ECO:0007669"/>
    <property type="project" value="InterPro"/>
</dbReference>
<keyword evidence="11" id="KW-0902">Two-component regulatory system</keyword>
<dbReference type="InterPro" id="IPR050351">
    <property type="entry name" value="BphY/WalK/GraS-like"/>
</dbReference>
<keyword evidence="5" id="KW-1003">Cell membrane</keyword>
<keyword evidence="13" id="KW-1133">Transmembrane helix</keyword>
<dbReference type="OrthoDB" id="9813151at2"/>
<dbReference type="Pfam" id="PF13188">
    <property type="entry name" value="PAS_8"/>
    <property type="match status" value="1"/>
</dbReference>
<comment type="catalytic activity">
    <reaction evidence="1">
        <text>ATP + protein L-histidine = ADP + protein N-phospho-L-histidine.</text>
        <dbReference type="EC" id="2.7.13.3"/>
    </reaction>
</comment>
<feature type="domain" description="PAS" evidence="15">
    <location>
        <begin position="137"/>
        <end position="178"/>
    </location>
</feature>
<evidence type="ECO:0000256" key="13">
    <source>
        <dbReference type="SAM" id="Phobius"/>
    </source>
</evidence>
<dbReference type="RefSeq" id="WP_095415360.1">
    <property type="nucleotide sequence ID" value="NZ_CP018477.1"/>
</dbReference>
<dbReference type="InterPro" id="IPR004358">
    <property type="entry name" value="Sig_transdc_His_kin-like_C"/>
</dbReference>
<organism evidence="16 17">
    <name type="scientific">Thermogutta terrifontis</name>
    <dbReference type="NCBI Taxonomy" id="1331910"/>
    <lineage>
        <taxon>Bacteria</taxon>
        <taxon>Pseudomonadati</taxon>
        <taxon>Planctomycetota</taxon>
        <taxon>Planctomycetia</taxon>
        <taxon>Pirellulales</taxon>
        <taxon>Thermoguttaceae</taxon>
        <taxon>Thermogutta</taxon>
    </lineage>
</organism>
<evidence type="ECO:0000256" key="3">
    <source>
        <dbReference type="ARBA" id="ARBA00004314"/>
    </source>
</evidence>
<evidence type="ECO:0000259" key="15">
    <source>
        <dbReference type="PROSITE" id="PS50112"/>
    </source>
</evidence>
<dbReference type="InterPro" id="IPR003594">
    <property type="entry name" value="HATPase_dom"/>
</dbReference>
<evidence type="ECO:0000313" key="17">
    <source>
        <dbReference type="Proteomes" id="UP000215086"/>
    </source>
</evidence>
<feature type="transmembrane region" description="Helical" evidence="13">
    <location>
        <begin position="12"/>
        <end position="30"/>
    </location>
</feature>
<evidence type="ECO:0000313" key="16">
    <source>
        <dbReference type="EMBL" id="ASV75239.1"/>
    </source>
</evidence>
<evidence type="ECO:0000256" key="5">
    <source>
        <dbReference type="ARBA" id="ARBA00022475"/>
    </source>
</evidence>
<sequence>MMRQHMDSLFKNVCCWGGISALLALLLILAVGSDRWQVGVAMGAVTFFGMLALRKSTVYSKELEATQRWVEALTRQLEALLAGKTVPEPKTTANVPTVLGSLGKELTQRVDQLGELIKGLMQAQAVAEIRAQKAAMTARQLTSVLNLLPDPVLVVNSFERVEVANQAARDLLGLDELEADEGSSSSGNELFQELMGRIRRLKVRDAEFDWEADCDNNQHFQFRVLVREWRPDGQESSISNLAIVLEDTSSLTNLRKRHAEFVSAVSHEMKAPLAGIKAYVELLADEDVDETTRDEFVTTIESQIERLQRLIENLLNLARIEAGIMKVKKQNYSLNEILEDAARVMRPHAEQKHIDFQCELSPLYLSVVADRDLLLQAAINLLSNAIKYTPDGGRVVLRSRMEEEYAVFEVEDTGVGLSPEDCQRVFERFYRVESHKNMAPGTGLGLPLTKHIVEDVHGGRIAVRSVVGMGSTFVVQIPRAVAVGSPISRSVSVGN</sequence>
<dbReference type="Gene3D" id="3.30.565.10">
    <property type="entry name" value="Histidine kinase-like ATPase, C-terminal domain"/>
    <property type="match status" value="1"/>
</dbReference>
<dbReference type="PROSITE" id="PS50109">
    <property type="entry name" value="HIS_KIN"/>
    <property type="match status" value="1"/>
</dbReference>
<evidence type="ECO:0000256" key="4">
    <source>
        <dbReference type="ARBA" id="ARBA00012438"/>
    </source>
</evidence>
<dbReference type="AlphaFoldDB" id="A0A286RGZ5"/>
<keyword evidence="13" id="KW-0812">Transmembrane</keyword>
<comment type="subcellular location">
    <subcellularLocation>
        <location evidence="2">Cell membrane</location>
    </subcellularLocation>
    <subcellularLocation>
        <location evidence="3">Membrane raft</location>
        <topology evidence="3">Multi-pass membrane protein</topology>
    </subcellularLocation>
</comment>
<dbReference type="GO" id="GO:0045121">
    <property type="term" value="C:membrane raft"/>
    <property type="evidence" value="ECO:0007669"/>
    <property type="project" value="UniProtKB-SubCell"/>
</dbReference>
<dbReference type="FunFam" id="1.10.287.130:FF:000001">
    <property type="entry name" value="Two-component sensor histidine kinase"/>
    <property type="match status" value="1"/>
</dbReference>
<dbReference type="FunFam" id="3.30.565.10:FF:000023">
    <property type="entry name" value="PAS domain-containing sensor histidine kinase"/>
    <property type="match status" value="1"/>
</dbReference>
<evidence type="ECO:0000256" key="11">
    <source>
        <dbReference type="ARBA" id="ARBA00023012"/>
    </source>
</evidence>
<keyword evidence="12 13" id="KW-0472">Membrane</keyword>
<dbReference type="GO" id="GO:0005524">
    <property type="term" value="F:ATP binding"/>
    <property type="evidence" value="ECO:0007669"/>
    <property type="project" value="UniProtKB-KW"/>
</dbReference>
<evidence type="ECO:0000256" key="1">
    <source>
        <dbReference type="ARBA" id="ARBA00000085"/>
    </source>
</evidence>
<dbReference type="EC" id="2.7.13.3" evidence="4"/>
<dbReference type="InterPro" id="IPR000014">
    <property type="entry name" value="PAS"/>
</dbReference>
<dbReference type="PRINTS" id="PR00344">
    <property type="entry name" value="BCTRLSENSOR"/>
</dbReference>
<dbReference type="Pfam" id="PF02518">
    <property type="entry name" value="HATPase_c"/>
    <property type="match status" value="1"/>
</dbReference>
<evidence type="ECO:0000256" key="12">
    <source>
        <dbReference type="ARBA" id="ARBA00023136"/>
    </source>
</evidence>
<dbReference type="PANTHER" id="PTHR45453">
    <property type="entry name" value="PHOSPHATE REGULON SENSOR PROTEIN PHOR"/>
    <property type="match status" value="1"/>
</dbReference>
<dbReference type="InterPro" id="IPR036890">
    <property type="entry name" value="HATPase_C_sf"/>
</dbReference>
<keyword evidence="10" id="KW-0067">ATP-binding</keyword>
<dbReference type="GO" id="GO:0004721">
    <property type="term" value="F:phosphoprotein phosphatase activity"/>
    <property type="evidence" value="ECO:0007669"/>
    <property type="project" value="TreeGrafter"/>
</dbReference>
<dbReference type="GO" id="GO:0005886">
    <property type="term" value="C:plasma membrane"/>
    <property type="evidence" value="ECO:0007669"/>
    <property type="project" value="UniProtKB-SubCell"/>
</dbReference>
<name>A0A286RGZ5_9BACT</name>
<evidence type="ECO:0000256" key="10">
    <source>
        <dbReference type="ARBA" id="ARBA00022840"/>
    </source>
</evidence>
<accession>A0A286RGZ5</accession>
<dbReference type="PANTHER" id="PTHR45453:SF1">
    <property type="entry name" value="PHOSPHATE REGULON SENSOR PROTEIN PHOR"/>
    <property type="match status" value="1"/>
</dbReference>
<dbReference type="KEGG" id="ttf:THTE_2637"/>
<feature type="domain" description="Histidine kinase" evidence="14">
    <location>
        <begin position="264"/>
        <end position="481"/>
    </location>
</feature>
<dbReference type="PROSITE" id="PS50112">
    <property type="entry name" value="PAS"/>
    <property type="match status" value="1"/>
</dbReference>
<dbReference type="SMART" id="SM00387">
    <property type="entry name" value="HATPase_c"/>
    <property type="match status" value="1"/>
</dbReference>
<evidence type="ECO:0000256" key="6">
    <source>
        <dbReference type="ARBA" id="ARBA00022553"/>
    </source>
</evidence>
<keyword evidence="9" id="KW-0418">Kinase</keyword>
<keyword evidence="17" id="KW-1185">Reference proteome</keyword>
<evidence type="ECO:0000259" key="14">
    <source>
        <dbReference type="PROSITE" id="PS50109"/>
    </source>
</evidence>
<keyword evidence="7 16" id="KW-0808">Transferase</keyword>
<dbReference type="InterPro" id="IPR005467">
    <property type="entry name" value="His_kinase_dom"/>
</dbReference>
<dbReference type="Proteomes" id="UP000215086">
    <property type="component" value="Chromosome"/>
</dbReference>
<dbReference type="SMART" id="SM00388">
    <property type="entry name" value="HisKA"/>
    <property type="match status" value="1"/>
</dbReference>
<dbReference type="CDD" id="cd00082">
    <property type="entry name" value="HisKA"/>
    <property type="match status" value="1"/>
</dbReference>
<evidence type="ECO:0000256" key="8">
    <source>
        <dbReference type="ARBA" id="ARBA00022741"/>
    </source>
</evidence>
<dbReference type="Gene3D" id="3.30.450.20">
    <property type="entry name" value="PAS domain"/>
    <property type="match status" value="1"/>
</dbReference>
<dbReference type="InterPro" id="IPR003661">
    <property type="entry name" value="HisK_dim/P_dom"/>
</dbReference>
<keyword evidence="8" id="KW-0547">Nucleotide-binding</keyword>
<dbReference type="CDD" id="cd00075">
    <property type="entry name" value="HATPase"/>
    <property type="match status" value="1"/>
</dbReference>
<protein>
    <recommendedName>
        <fullName evidence="4">histidine kinase</fullName>
        <ecNumber evidence="4">2.7.13.3</ecNumber>
    </recommendedName>
</protein>
<proteinExistence type="predicted"/>
<dbReference type="GO" id="GO:0016036">
    <property type="term" value="P:cellular response to phosphate starvation"/>
    <property type="evidence" value="ECO:0007669"/>
    <property type="project" value="TreeGrafter"/>
</dbReference>
<keyword evidence="6" id="KW-0597">Phosphoprotein</keyword>
<dbReference type="Pfam" id="PF00512">
    <property type="entry name" value="HisKA"/>
    <property type="match status" value="1"/>
</dbReference>
<gene>
    <name evidence="16" type="ORF">THTE_2637</name>
</gene>
<evidence type="ECO:0000256" key="2">
    <source>
        <dbReference type="ARBA" id="ARBA00004236"/>
    </source>
</evidence>
<dbReference type="SUPFAM" id="SSF55874">
    <property type="entry name" value="ATPase domain of HSP90 chaperone/DNA topoisomerase II/histidine kinase"/>
    <property type="match status" value="1"/>
</dbReference>
<dbReference type="EMBL" id="CP018477">
    <property type="protein sequence ID" value="ASV75239.1"/>
    <property type="molecule type" value="Genomic_DNA"/>
</dbReference>
<evidence type="ECO:0000256" key="7">
    <source>
        <dbReference type="ARBA" id="ARBA00022679"/>
    </source>
</evidence>
<dbReference type="SUPFAM" id="SSF47384">
    <property type="entry name" value="Homodimeric domain of signal transducing histidine kinase"/>
    <property type="match status" value="1"/>
</dbReference>
<dbReference type="Gene3D" id="1.10.287.130">
    <property type="match status" value="1"/>
</dbReference>